<keyword evidence="3 5" id="KW-1133">Transmembrane helix</keyword>
<accession>D8M7R9</accession>
<protein>
    <recommendedName>
        <fullName evidence="6">P-type ATPase N-terminal domain-containing protein</fullName>
    </recommendedName>
</protein>
<evidence type="ECO:0000256" key="1">
    <source>
        <dbReference type="ARBA" id="ARBA00004370"/>
    </source>
</evidence>
<evidence type="ECO:0000256" key="2">
    <source>
        <dbReference type="ARBA" id="ARBA00022692"/>
    </source>
</evidence>
<dbReference type="PROSITE" id="PS00154">
    <property type="entry name" value="ATPASE_E1_E2"/>
    <property type="match status" value="1"/>
</dbReference>
<evidence type="ECO:0000259" key="6">
    <source>
        <dbReference type="Pfam" id="PF16209"/>
    </source>
</evidence>
<gene>
    <name evidence="7" type="ORF">GSBLH_T00003880001</name>
</gene>
<dbReference type="EMBL" id="FN668672">
    <property type="protein sequence ID" value="CBK24108.2"/>
    <property type="molecule type" value="Genomic_DNA"/>
</dbReference>
<dbReference type="InterPro" id="IPR023299">
    <property type="entry name" value="ATPase_P-typ_cyto_dom_N"/>
</dbReference>
<dbReference type="AlphaFoldDB" id="D8M7R9"/>
<reference evidence="7" key="1">
    <citation type="submission" date="2010-02" db="EMBL/GenBank/DDBJ databases">
        <title>Sequencing and annotation of the Blastocystis hominis genome.</title>
        <authorList>
            <person name="Wincker P."/>
        </authorList>
    </citation>
    <scope>NUCLEOTIDE SEQUENCE</scope>
    <source>
        <strain evidence="7">Singapore isolate B</strain>
    </source>
</reference>
<dbReference type="SUPFAM" id="SSF81653">
    <property type="entry name" value="Calcium ATPase, transduction domain A"/>
    <property type="match status" value="1"/>
</dbReference>
<feature type="transmembrane region" description="Helical" evidence="5">
    <location>
        <begin position="291"/>
        <end position="311"/>
    </location>
</feature>
<keyword evidence="4 5" id="KW-0472">Membrane</keyword>
<dbReference type="Gene3D" id="2.70.150.10">
    <property type="entry name" value="Calcium-transporting ATPase, cytoplasmic transduction domain A"/>
    <property type="match status" value="1"/>
</dbReference>
<dbReference type="InterPro" id="IPR032631">
    <property type="entry name" value="P-type_ATPase_N"/>
</dbReference>
<evidence type="ECO:0000256" key="5">
    <source>
        <dbReference type="SAM" id="Phobius"/>
    </source>
</evidence>
<dbReference type="Pfam" id="PF16209">
    <property type="entry name" value="PhoLip_ATPase_N"/>
    <property type="match status" value="1"/>
</dbReference>
<sequence>MLQQDRSVTQETTTPYNYPKKVYCGKTLENLQYGTNEVTTTRYNWLNVVPLYLWDVFNPKHKLANVFFLIVSILQCIPSISLTNGLPSSLPSLLTIIGAEAVHMGIVEAKRRKSDRECNSRPVMVWSRENSKWEERQWKDVLAGDIIKVFKNEDVPCDLVILSTNTCNSSDPCFITTTNIDGETDIKNRLPLQVSASLSIPEFLNESPLIFCENENANTSSFDGIIRLSSGASEHIGIGSVILRGCRVVFTNWVIGCAIAVGSNTKIEFSTRNRPVKKESQTLQLLNQCNIYLIALLLFICTVSSVMSTLWDQKPHGNIDVSHDNLILHFIQTFFVYFQLCYQIVPASLYVCVEIAFLLQSFFIENDLECFDEQSEHIHVRNAGVLDELGHITHILSDKTGTITENNLCVVEFCTRETSYGMDSSVSSSLPSVKPLLLNMILNHSALSITNPSVHDSNAFLDCLSVGQSRSFSKCESSILKIEPSFSKSFSEIRICSFDEELRMQEMSLLPSKSCDSNTQVFCSSQDERVSIA</sequence>
<dbReference type="Gene3D" id="3.40.1110.10">
    <property type="entry name" value="Calcium-transporting ATPase, cytoplasmic domain N"/>
    <property type="match status" value="1"/>
</dbReference>
<proteinExistence type="predicted"/>
<dbReference type="Gene3D" id="1.20.1110.10">
    <property type="entry name" value="Calcium-transporting ATPase, transmembrane domain"/>
    <property type="match status" value="1"/>
</dbReference>
<feature type="transmembrane region" description="Helical" evidence="5">
    <location>
        <begin position="331"/>
        <end position="353"/>
    </location>
</feature>
<dbReference type="InParanoid" id="D8M7R9"/>
<dbReference type="RefSeq" id="XP_012898156.1">
    <property type="nucleotide sequence ID" value="XM_013042702.1"/>
</dbReference>
<evidence type="ECO:0000313" key="7">
    <source>
        <dbReference type="EMBL" id="CBK24108.2"/>
    </source>
</evidence>
<dbReference type="Gene3D" id="3.40.50.1000">
    <property type="entry name" value="HAD superfamily/HAD-like"/>
    <property type="match status" value="1"/>
</dbReference>
<evidence type="ECO:0000256" key="3">
    <source>
        <dbReference type="ARBA" id="ARBA00022989"/>
    </source>
</evidence>
<dbReference type="PANTHER" id="PTHR24092">
    <property type="entry name" value="PROBABLE PHOSPHOLIPID-TRANSPORTING ATPASE"/>
    <property type="match status" value="1"/>
</dbReference>
<dbReference type="Proteomes" id="UP000008312">
    <property type="component" value="Unassembled WGS sequence"/>
</dbReference>
<dbReference type="GO" id="GO:0140326">
    <property type="term" value="F:ATPase-coupled intramembrane lipid transporter activity"/>
    <property type="evidence" value="ECO:0007669"/>
    <property type="project" value="TreeGrafter"/>
</dbReference>
<dbReference type="InterPro" id="IPR008250">
    <property type="entry name" value="ATPase_P-typ_transduc_dom_A_sf"/>
</dbReference>
<dbReference type="GeneID" id="24920940"/>
<dbReference type="SUPFAM" id="SSF81665">
    <property type="entry name" value="Calcium ATPase, transmembrane domain M"/>
    <property type="match status" value="1"/>
</dbReference>
<evidence type="ECO:0000256" key="4">
    <source>
        <dbReference type="ARBA" id="ARBA00023136"/>
    </source>
</evidence>
<dbReference type="PANTHER" id="PTHR24092:SF218">
    <property type="entry name" value="PHOSPHOLIPID-TRANSPORTING ATPASE"/>
    <property type="match status" value="1"/>
</dbReference>
<dbReference type="OrthoDB" id="163051at2759"/>
<dbReference type="GO" id="GO:0005886">
    <property type="term" value="C:plasma membrane"/>
    <property type="evidence" value="ECO:0007669"/>
    <property type="project" value="TreeGrafter"/>
</dbReference>
<dbReference type="GO" id="GO:0000166">
    <property type="term" value="F:nucleotide binding"/>
    <property type="evidence" value="ECO:0007669"/>
    <property type="project" value="InterPro"/>
</dbReference>
<dbReference type="InterPro" id="IPR018303">
    <property type="entry name" value="ATPase_P-typ_P_site"/>
</dbReference>
<comment type="subcellular location">
    <subcellularLocation>
        <location evidence="1">Membrane</location>
    </subcellularLocation>
</comment>
<dbReference type="InterPro" id="IPR023298">
    <property type="entry name" value="ATPase_P-typ_TM_dom_sf"/>
</dbReference>
<feature type="domain" description="P-type ATPase N-terminal" evidence="6">
    <location>
        <begin position="23"/>
        <end position="85"/>
    </location>
</feature>
<keyword evidence="2 5" id="KW-0812">Transmembrane</keyword>
<keyword evidence="8" id="KW-1185">Reference proteome</keyword>
<evidence type="ECO:0000313" key="8">
    <source>
        <dbReference type="Proteomes" id="UP000008312"/>
    </source>
</evidence>
<organism evidence="7">
    <name type="scientific">Blastocystis hominis</name>
    <dbReference type="NCBI Taxonomy" id="12968"/>
    <lineage>
        <taxon>Eukaryota</taxon>
        <taxon>Sar</taxon>
        <taxon>Stramenopiles</taxon>
        <taxon>Bigyra</taxon>
        <taxon>Opalozoa</taxon>
        <taxon>Opalinata</taxon>
        <taxon>Blastocystidae</taxon>
        <taxon>Blastocystis</taxon>
    </lineage>
</organism>
<name>D8M7R9_BLAHO</name>
<dbReference type="InterPro" id="IPR023214">
    <property type="entry name" value="HAD_sf"/>
</dbReference>
<dbReference type="GO" id="GO:0045332">
    <property type="term" value="P:phospholipid translocation"/>
    <property type="evidence" value="ECO:0007669"/>
    <property type="project" value="TreeGrafter"/>
</dbReference>
<dbReference type="OMA" id="INSHAYG"/>